<dbReference type="AlphaFoldDB" id="A0A8J7PE35"/>
<feature type="chain" id="PRO_5035184744" evidence="1">
    <location>
        <begin position="26"/>
        <end position="149"/>
    </location>
</feature>
<proteinExistence type="predicted"/>
<feature type="signal peptide" evidence="1">
    <location>
        <begin position="1"/>
        <end position="25"/>
    </location>
</feature>
<keyword evidence="1" id="KW-0732">Signal</keyword>
<dbReference type="Proteomes" id="UP000664277">
    <property type="component" value="Unassembled WGS sequence"/>
</dbReference>
<sequence length="149" mass="15696">MQKKFLSSLLAAAGLLVGLNAPSMAYPERPESARVIYEMWYFPCRVVSAAVTTAWDVPTAAFQDGIKGAIGGTKMVARNLGKEDGVYEMVAGAVTGGPIGLLGGSTYGLLHGAGYGMKHGFIGYPSPHSGSHSMIFQGKGFVVPYDDNY</sequence>
<evidence type="ECO:0000256" key="1">
    <source>
        <dbReference type="SAM" id="SignalP"/>
    </source>
</evidence>
<accession>A0A8J7PE35</accession>
<dbReference type="EMBL" id="JAFLCK010000004">
    <property type="protein sequence ID" value="MBN8659547.1"/>
    <property type="molecule type" value="Genomic_DNA"/>
</dbReference>
<comment type="caution">
    <text evidence="2">The sequence shown here is derived from an EMBL/GenBank/DDBJ whole genome shotgun (WGS) entry which is preliminary data.</text>
</comment>
<evidence type="ECO:0000313" key="2">
    <source>
        <dbReference type="EMBL" id="MBN8659547.1"/>
    </source>
</evidence>
<evidence type="ECO:0000313" key="3">
    <source>
        <dbReference type="Proteomes" id="UP000664277"/>
    </source>
</evidence>
<protein>
    <submittedName>
        <fullName evidence="2">Uncharacterized protein</fullName>
    </submittedName>
</protein>
<gene>
    <name evidence="2" type="ORF">J0M35_04240</name>
</gene>
<organism evidence="2 3">
    <name type="scientific">Candidatus Obscuribacter phosphatis</name>
    <dbReference type="NCBI Taxonomy" id="1906157"/>
    <lineage>
        <taxon>Bacteria</taxon>
        <taxon>Bacillati</taxon>
        <taxon>Candidatus Melainabacteria</taxon>
        <taxon>Candidatus Obscuribacterales</taxon>
        <taxon>Candidatus Obscuribacteraceae</taxon>
        <taxon>Candidatus Obscuribacter</taxon>
    </lineage>
</organism>
<reference evidence="2" key="1">
    <citation type="submission" date="2021-02" db="EMBL/GenBank/DDBJ databases">
        <title>Genome-Resolved Metagenomics of a Microbial Community Performing Photosynthetic Biological Nutrient Removal.</title>
        <authorList>
            <person name="Mcdaniel E.A."/>
        </authorList>
    </citation>
    <scope>NUCLEOTIDE SEQUENCE</scope>
    <source>
        <strain evidence="2">UWPOB_OBS1</strain>
    </source>
</reference>
<name>A0A8J7PE35_9BACT</name>